<dbReference type="GO" id="GO:0015631">
    <property type="term" value="F:tubulin binding"/>
    <property type="evidence" value="ECO:0007669"/>
    <property type="project" value="InterPro"/>
</dbReference>
<protein>
    <recommendedName>
        <fullName evidence="9">Tubulin-specific chaperone C</fullName>
    </recommendedName>
    <alternativeName>
        <fullName evidence="10">Tubulin-folding cofactor C</fullName>
    </alternativeName>
</protein>
<evidence type="ECO:0000256" key="9">
    <source>
        <dbReference type="ARBA" id="ARBA00067872"/>
    </source>
</evidence>
<name>A0AAD1RH64_PELCU</name>
<evidence type="ECO:0000259" key="12">
    <source>
        <dbReference type="PROSITE" id="PS51329"/>
    </source>
</evidence>
<dbReference type="Proteomes" id="UP001295444">
    <property type="component" value="Chromosome 02"/>
</dbReference>
<dbReference type="PANTHER" id="PTHR15139:SF0">
    <property type="entry name" value="TUBULIN-SPECIFIC CHAPERONE C"/>
    <property type="match status" value="1"/>
</dbReference>
<dbReference type="InterPro" id="IPR012945">
    <property type="entry name" value="Tubulin-bd_cofactor_C_dom"/>
</dbReference>
<feature type="region of interest" description="Disordered" evidence="11">
    <location>
        <begin position="119"/>
        <end position="160"/>
    </location>
</feature>
<proteinExistence type="inferred from homology"/>
<sequence>MEADGALPEGTGRLPERLQRRDQERQRELEQRKRQKDGQAVPEEQSAHFGATFGPEKAAIEELLSGSEPGLLEEVAGRLQGLQKLLNDSTMFLPPYHIRQAQEAVSRLQEALEDKRQALQPKKKFAFKSRKKDQAPAGSGAPAPGTGTPRPAAVKPRPQEPAPALCGFQGLSSQVLFMEAAEIRQKDVLLSDLRDCTITLRGCPGTLHVRGLHGCRLLCGPVSSSVFVDSCTGCLFTFPCQQLRTHSSSDCRFYLHVTCKAIIEDCTDLHFAPFTWSYENIHKDYQVSGLDQAKNMWDLVDDFNWLVRGVQSPNWSIIPEGDRITHWN</sequence>
<dbReference type="Pfam" id="PF07986">
    <property type="entry name" value="TBCC"/>
    <property type="match status" value="1"/>
</dbReference>
<evidence type="ECO:0000256" key="10">
    <source>
        <dbReference type="ARBA" id="ARBA00079876"/>
    </source>
</evidence>
<dbReference type="FunFam" id="1.20.58.1250:FF:000001">
    <property type="entry name" value="Tubulin-specific chaperone C"/>
    <property type="match status" value="1"/>
</dbReference>
<evidence type="ECO:0000256" key="5">
    <source>
        <dbReference type="ARBA" id="ARBA00022990"/>
    </source>
</evidence>
<dbReference type="InterPro" id="IPR038397">
    <property type="entry name" value="TBCC_N_sf"/>
</dbReference>
<reference evidence="13" key="1">
    <citation type="submission" date="2022-03" db="EMBL/GenBank/DDBJ databases">
        <authorList>
            <person name="Alioto T."/>
            <person name="Alioto T."/>
            <person name="Gomez Garrido J."/>
        </authorList>
    </citation>
    <scope>NUCLEOTIDE SEQUENCE</scope>
</reference>
<keyword evidence="3" id="KW-0963">Cytoplasm</keyword>
<evidence type="ECO:0000256" key="2">
    <source>
        <dbReference type="ARBA" id="ARBA00008848"/>
    </source>
</evidence>
<dbReference type="InterPro" id="IPR016098">
    <property type="entry name" value="CAP/MinC_C"/>
</dbReference>
<dbReference type="GO" id="GO:0005829">
    <property type="term" value="C:cytosol"/>
    <property type="evidence" value="ECO:0007669"/>
    <property type="project" value="UniProtKB-ARBA"/>
</dbReference>
<keyword evidence="14" id="KW-1185">Reference proteome</keyword>
<dbReference type="InterPro" id="IPR017901">
    <property type="entry name" value="C-CAP_CF_C-like"/>
</dbReference>
<dbReference type="GO" id="GO:0007023">
    <property type="term" value="P:post-chaperonin tubulin folding pathway"/>
    <property type="evidence" value="ECO:0007669"/>
    <property type="project" value="InterPro"/>
</dbReference>
<dbReference type="InterPro" id="IPR027684">
    <property type="entry name" value="TBCC"/>
</dbReference>
<evidence type="ECO:0000313" key="13">
    <source>
        <dbReference type="EMBL" id="CAH2254608.1"/>
    </source>
</evidence>
<evidence type="ECO:0000256" key="11">
    <source>
        <dbReference type="SAM" id="MobiDB-lite"/>
    </source>
</evidence>
<dbReference type="Pfam" id="PF16752">
    <property type="entry name" value="TBCC_N"/>
    <property type="match status" value="1"/>
</dbReference>
<keyword evidence="5" id="KW-0007">Acetylation</keyword>
<feature type="compositionally biased region" description="Basic residues" evidence="11">
    <location>
        <begin position="121"/>
        <end position="131"/>
    </location>
</feature>
<dbReference type="FunFam" id="2.160.20.70:FF:000007">
    <property type="entry name" value="tubulin-specific chaperone C"/>
    <property type="match status" value="1"/>
</dbReference>
<evidence type="ECO:0000256" key="7">
    <source>
        <dbReference type="ARBA" id="ARBA00026055"/>
    </source>
</evidence>
<dbReference type="Gene3D" id="1.20.58.1250">
    <property type="entry name" value="Tubulin Binding Cofactor C, N-terminal domain"/>
    <property type="match status" value="1"/>
</dbReference>
<dbReference type="AlphaFoldDB" id="A0AAD1RH64"/>
<accession>A0AAD1RH64</accession>
<dbReference type="SMART" id="SM00673">
    <property type="entry name" value="CARP"/>
    <property type="match status" value="2"/>
</dbReference>
<keyword evidence="6" id="KW-0143">Chaperone</keyword>
<evidence type="ECO:0000313" key="14">
    <source>
        <dbReference type="Proteomes" id="UP001295444"/>
    </source>
</evidence>
<comment type="subcellular location">
    <subcellularLocation>
        <location evidence="1">Cytoplasm</location>
    </subcellularLocation>
</comment>
<comment type="function">
    <text evidence="8">Tubulin-folding protein; involved in the final step of the tubulin folding pathway.</text>
</comment>
<dbReference type="PANTHER" id="PTHR15139">
    <property type="entry name" value="TUBULIN FOLDING COFACTOR C"/>
    <property type="match status" value="1"/>
</dbReference>
<evidence type="ECO:0000256" key="1">
    <source>
        <dbReference type="ARBA" id="ARBA00004496"/>
    </source>
</evidence>
<comment type="subunit">
    <text evidence="7">Supercomplex made of cofactors A to E. Cofactors A and D function by capturing and stabilizing tubulin in a quasi-native conformation. Cofactor E binds to the cofactor D-tubulin complex; interaction with cofactor C then causes the release of tubulin polypeptides that are committed to the native state.</text>
</comment>
<feature type="region of interest" description="Disordered" evidence="11">
    <location>
        <begin position="1"/>
        <end position="53"/>
    </location>
</feature>
<dbReference type="InterPro" id="IPR031925">
    <property type="entry name" value="TBCC_N"/>
</dbReference>
<comment type="similarity">
    <text evidence="2">Belongs to the TBCC family.</text>
</comment>
<feature type="compositionally biased region" description="Basic and acidic residues" evidence="11">
    <location>
        <begin position="14"/>
        <end position="32"/>
    </location>
</feature>
<feature type="domain" description="C-CAP/cofactor C-like" evidence="12">
    <location>
        <begin position="151"/>
        <end position="305"/>
    </location>
</feature>
<dbReference type="InterPro" id="IPR006599">
    <property type="entry name" value="CARP_motif"/>
</dbReference>
<keyword evidence="4" id="KW-0597">Phosphoprotein</keyword>
<dbReference type="Gene3D" id="2.160.20.70">
    <property type="match status" value="1"/>
</dbReference>
<feature type="compositionally biased region" description="Low complexity" evidence="11">
    <location>
        <begin position="135"/>
        <end position="153"/>
    </location>
</feature>
<organism evidence="13 14">
    <name type="scientific">Pelobates cultripes</name>
    <name type="common">Western spadefoot toad</name>
    <dbReference type="NCBI Taxonomy" id="61616"/>
    <lineage>
        <taxon>Eukaryota</taxon>
        <taxon>Metazoa</taxon>
        <taxon>Chordata</taxon>
        <taxon>Craniata</taxon>
        <taxon>Vertebrata</taxon>
        <taxon>Euteleostomi</taxon>
        <taxon>Amphibia</taxon>
        <taxon>Batrachia</taxon>
        <taxon>Anura</taxon>
        <taxon>Pelobatoidea</taxon>
        <taxon>Pelobatidae</taxon>
        <taxon>Pelobates</taxon>
    </lineage>
</organism>
<dbReference type="PROSITE" id="PS51329">
    <property type="entry name" value="C_CAP_COFACTOR_C"/>
    <property type="match status" value="1"/>
</dbReference>
<gene>
    <name evidence="13" type="ORF">PECUL_23A018837</name>
</gene>
<evidence type="ECO:0000256" key="8">
    <source>
        <dbReference type="ARBA" id="ARBA00058607"/>
    </source>
</evidence>
<evidence type="ECO:0000256" key="6">
    <source>
        <dbReference type="ARBA" id="ARBA00023186"/>
    </source>
</evidence>
<evidence type="ECO:0000256" key="4">
    <source>
        <dbReference type="ARBA" id="ARBA00022553"/>
    </source>
</evidence>
<dbReference type="EMBL" id="OW240913">
    <property type="protein sequence ID" value="CAH2254608.1"/>
    <property type="molecule type" value="Genomic_DNA"/>
</dbReference>
<evidence type="ECO:0000256" key="3">
    <source>
        <dbReference type="ARBA" id="ARBA00022490"/>
    </source>
</evidence>
<dbReference type="GO" id="GO:0007021">
    <property type="term" value="P:tubulin complex assembly"/>
    <property type="evidence" value="ECO:0007669"/>
    <property type="project" value="TreeGrafter"/>
</dbReference>